<name>W5SKU3_9SPIR</name>
<dbReference type="AlphaFoldDB" id="W5SKU3"/>
<proteinExistence type="predicted"/>
<evidence type="ECO:0000313" key="1">
    <source>
        <dbReference type="EMBL" id="AHH07537.1"/>
    </source>
</evidence>
<gene>
    <name evidence="1" type="ORF">BCD_1471</name>
</gene>
<organism evidence="1">
    <name type="scientific">Borrelia crocidurae DOU</name>
    <dbReference type="NCBI Taxonomy" id="1293575"/>
    <lineage>
        <taxon>Bacteria</taxon>
        <taxon>Pseudomonadati</taxon>
        <taxon>Spirochaetota</taxon>
        <taxon>Spirochaetia</taxon>
        <taxon>Spirochaetales</taxon>
        <taxon>Borreliaceae</taxon>
        <taxon>Borrelia</taxon>
    </lineage>
</organism>
<accession>W5SKU3</accession>
<keyword evidence="1" id="KW-0614">Plasmid</keyword>
<reference evidence="1" key="1">
    <citation type="submission" date="2013-02" db="EMBL/GenBank/DDBJ databases">
        <title>Comparative genomics of Borrelia species.</title>
        <authorList>
            <person name="Schwan T.G."/>
            <person name="Raffel S.J."/>
            <person name="Porcella S.F."/>
        </authorList>
    </citation>
    <scope>NUCLEOTIDE SEQUENCE</scope>
    <source>
        <strain evidence="1">DOU</strain>
        <plasmid evidence="1">unnamed</plasmid>
    </source>
</reference>
<dbReference type="HOGENOM" id="CLU_3395385_0_0_12"/>
<sequence>MGLKSVKEAIKTYIDATTIASEKSGSSSQNQ</sequence>
<geneLocation type="plasmid" evidence="1">
    <name>unnamed</name>
</geneLocation>
<dbReference type="EMBL" id="CP004320">
    <property type="protein sequence ID" value="AHH07537.1"/>
    <property type="molecule type" value="Genomic_DNA"/>
</dbReference>
<protein>
    <submittedName>
        <fullName evidence="1">Variable outer membrane protein</fullName>
    </submittedName>
</protein>